<organism evidence="1 2">
    <name type="scientific">Dermacentor silvarum</name>
    <name type="common">Tick</name>
    <dbReference type="NCBI Taxonomy" id="543639"/>
    <lineage>
        <taxon>Eukaryota</taxon>
        <taxon>Metazoa</taxon>
        <taxon>Ecdysozoa</taxon>
        <taxon>Arthropoda</taxon>
        <taxon>Chelicerata</taxon>
        <taxon>Arachnida</taxon>
        <taxon>Acari</taxon>
        <taxon>Parasitiformes</taxon>
        <taxon>Ixodida</taxon>
        <taxon>Ixodoidea</taxon>
        <taxon>Ixodidae</taxon>
        <taxon>Rhipicephalinae</taxon>
        <taxon>Dermacentor</taxon>
    </lineage>
</organism>
<protein>
    <submittedName>
        <fullName evidence="1">Uncharacterized protein</fullName>
    </submittedName>
</protein>
<sequence length="495" mass="55179">MVMNKVNELANIWSDVGVSYDATRSRLERTRAHINALLDQMLDGENEMREKLLRNITEFDDQVQKLSAELSVTSPAIDDSLTMLEKENVIRERLGQLKQIKGFRKRERKKLRSKESELCTKLGEPALALSNASTPTENDLEELEQHVAQLEREKAIRSCTLSTLRNSVIAKLNLLGVQPEAKLEIQMVLTRPTWHLEAATKTFLEALCMCLHGQLKQLEEARRRELAALLDQLALFFDRLDIPPEEQDHIRNTNSDLTPATMAALKDKLYNYDQMKRERLQEFINRVKDELLTWKKSAVDQTVSTTTMTVKGIIAKAERHEALWLRSLELEKLAADPARLMNRGGRLLHETKERQRLQIELPRESRRKATPTKSSNVKRALCGTPSGTASRISRLGTSSATLGSSRRGATPASKNTLVAHGGTPVRAGAAAIAAAKSTRQRSLKAQKKSVNSRQLFKGKGADEASTSTAGPVGGLPSMDSFAVSAEKNQTFLGIK</sequence>
<evidence type="ECO:0000313" key="1">
    <source>
        <dbReference type="EMBL" id="KAH7953844.1"/>
    </source>
</evidence>
<dbReference type="EMBL" id="CM023473">
    <property type="protein sequence ID" value="KAH7953844.1"/>
    <property type="molecule type" value="Genomic_DNA"/>
</dbReference>
<accession>A0ACB8CXJ6</accession>
<dbReference type="Proteomes" id="UP000821865">
    <property type="component" value="Chromosome 4"/>
</dbReference>
<comment type="caution">
    <text evidence="1">The sequence shown here is derived from an EMBL/GenBank/DDBJ whole genome shotgun (WGS) entry which is preliminary data.</text>
</comment>
<proteinExistence type="predicted"/>
<reference evidence="1" key="1">
    <citation type="submission" date="2020-05" db="EMBL/GenBank/DDBJ databases">
        <title>Large-scale comparative analyses of tick genomes elucidate their genetic diversity and vector capacities.</title>
        <authorList>
            <person name="Jia N."/>
            <person name="Wang J."/>
            <person name="Shi W."/>
            <person name="Du L."/>
            <person name="Sun Y."/>
            <person name="Zhan W."/>
            <person name="Jiang J."/>
            <person name="Wang Q."/>
            <person name="Zhang B."/>
            <person name="Ji P."/>
            <person name="Sakyi L.B."/>
            <person name="Cui X."/>
            <person name="Yuan T."/>
            <person name="Jiang B."/>
            <person name="Yang W."/>
            <person name="Lam T.T.-Y."/>
            <person name="Chang Q."/>
            <person name="Ding S."/>
            <person name="Wang X."/>
            <person name="Zhu J."/>
            <person name="Ruan X."/>
            <person name="Zhao L."/>
            <person name="Wei J."/>
            <person name="Que T."/>
            <person name="Du C."/>
            <person name="Cheng J."/>
            <person name="Dai P."/>
            <person name="Han X."/>
            <person name="Huang E."/>
            <person name="Gao Y."/>
            <person name="Liu J."/>
            <person name="Shao H."/>
            <person name="Ye R."/>
            <person name="Li L."/>
            <person name="Wei W."/>
            <person name="Wang X."/>
            <person name="Wang C."/>
            <person name="Yang T."/>
            <person name="Huo Q."/>
            <person name="Li W."/>
            <person name="Guo W."/>
            <person name="Chen H."/>
            <person name="Zhou L."/>
            <person name="Ni X."/>
            <person name="Tian J."/>
            <person name="Zhou Y."/>
            <person name="Sheng Y."/>
            <person name="Liu T."/>
            <person name="Pan Y."/>
            <person name="Xia L."/>
            <person name="Li J."/>
            <person name="Zhao F."/>
            <person name="Cao W."/>
        </authorList>
    </citation>
    <scope>NUCLEOTIDE SEQUENCE</scope>
    <source>
        <strain evidence="1">Dsil-2018</strain>
    </source>
</reference>
<evidence type="ECO:0000313" key="2">
    <source>
        <dbReference type="Proteomes" id="UP000821865"/>
    </source>
</evidence>
<gene>
    <name evidence="1" type="ORF">HPB49_013056</name>
</gene>
<name>A0ACB8CXJ6_DERSI</name>
<keyword evidence="2" id="KW-1185">Reference proteome</keyword>